<dbReference type="Proteomes" id="UP000747542">
    <property type="component" value="Unassembled WGS sequence"/>
</dbReference>
<comment type="caution">
    <text evidence="1">The sequence shown here is derived from an EMBL/GenBank/DDBJ whole genome shotgun (WGS) entry which is preliminary data.</text>
</comment>
<accession>A0A8J5MNN8</accession>
<sequence length="102" mass="11240">MHYYYSSQKLNCKIFMEGTSPSRSTVDIKATVEKHRDLVDDIMAAHAHSGCDTVAPLYGIGKVTAIQTLKSGRRLDKLGKIVTEITEVVSQATRFVAACYDS</sequence>
<evidence type="ECO:0000313" key="2">
    <source>
        <dbReference type="Proteomes" id="UP000747542"/>
    </source>
</evidence>
<gene>
    <name evidence="1" type="ORF">Hamer_G008793</name>
</gene>
<dbReference type="AlphaFoldDB" id="A0A8J5MNN8"/>
<dbReference type="EMBL" id="JAHLQT010035566">
    <property type="protein sequence ID" value="KAG7158166.1"/>
    <property type="molecule type" value="Genomic_DNA"/>
</dbReference>
<evidence type="ECO:0000313" key="1">
    <source>
        <dbReference type="EMBL" id="KAG7158166.1"/>
    </source>
</evidence>
<protein>
    <submittedName>
        <fullName evidence="1">Uncharacterized protein</fullName>
    </submittedName>
</protein>
<keyword evidence="2" id="KW-1185">Reference proteome</keyword>
<name>A0A8J5MNN8_HOMAM</name>
<organism evidence="1 2">
    <name type="scientific">Homarus americanus</name>
    <name type="common">American lobster</name>
    <dbReference type="NCBI Taxonomy" id="6706"/>
    <lineage>
        <taxon>Eukaryota</taxon>
        <taxon>Metazoa</taxon>
        <taxon>Ecdysozoa</taxon>
        <taxon>Arthropoda</taxon>
        <taxon>Crustacea</taxon>
        <taxon>Multicrustacea</taxon>
        <taxon>Malacostraca</taxon>
        <taxon>Eumalacostraca</taxon>
        <taxon>Eucarida</taxon>
        <taxon>Decapoda</taxon>
        <taxon>Pleocyemata</taxon>
        <taxon>Astacidea</taxon>
        <taxon>Nephropoidea</taxon>
        <taxon>Nephropidae</taxon>
        <taxon>Homarus</taxon>
    </lineage>
</organism>
<proteinExistence type="predicted"/>
<reference evidence="1" key="1">
    <citation type="journal article" date="2021" name="Sci. Adv.">
        <title>The American lobster genome reveals insights on longevity, neural, and immune adaptations.</title>
        <authorList>
            <person name="Polinski J.M."/>
            <person name="Zimin A.V."/>
            <person name="Clark K.F."/>
            <person name="Kohn A.B."/>
            <person name="Sadowski N."/>
            <person name="Timp W."/>
            <person name="Ptitsyn A."/>
            <person name="Khanna P."/>
            <person name="Romanova D.Y."/>
            <person name="Williams P."/>
            <person name="Greenwood S.J."/>
            <person name="Moroz L.L."/>
            <person name="Walt D.R."/>
            <person name="Bodnar A.G."/>
        </authorList>
    </citation>
    <scope>NUCLEOTIDE SEQUENCE</scope>
    <source>
        <strain evidence="1">GMGI-L3</strain>
    </source>
</reference>